<sequence length="217" mass="24364">MIDRLHLKYDLWGGKLRFHAPNTPSLNRCTQCDQLGHSSDKCELYKGLAIRLVMKDPISYHAMKQMINLVECRIGYLGSGVGDAKPSRRVTLLFNIEDDETIPKLDQVNSIYQRFIPIFQQYHLHSPPTTVDTSLRSRTRECKECGSTEKEHQCPFNTNNIMFGSTTTATAATASSAPTSSPSTTSNAGSGTSGNTNSTMCHGWRRHKRCSRHERQQ</sequence>
<dbReference type="EMBL" id="AWUE01003469">
    <property type="protein sequence ID" value="OMP13712.1"/>
    <property type="molecule type" value="Genomic_DNA"/>
</dbReference>
<organism evidence="2 3">
    <name type="scientific">Corchorus olitorius</name>
    <dbReference type="NCBI Taxonomy" id="93759"/>
    <lineage>
        <taxon>Eukaryota</taxon>
        <taxon>Viridiplantae</taxon>
        <taxon>Streptophyta</taxon>
        <taxon>Embryophyta</taxon>
        <taxon>Tracheophyta</taxon>
        <taxon>Spermatophyta</taxon>
        <taxon>Magnoliopsida</taxon>
        <taxon>eudicotyledons</taxon>
        <taxon>Gunneridae</taxon>
        <taxon>Pentapetalae</taxon>
        <taxon>rosids</taxon>
        <taxon>malvids</taxon>
        <taxon>Malvales</taxon>
        <taxon>Malvaceae</taxon>
        <taxon>Grewioideae</taxon>
        <taxon>Apeibeae</taxon>
        <taxon>Corchorus</taxon>
    </lineage>
</organism>
<dbReference type="AlphaFoldDB" id="A0A1R3L2Z1"/>
<keyword evidence="3" id="KW-1185">Reference proteome</keyword>
<dbReference type="Proteomes" id="UP000187203">
    <property type="component" value="Unassembled WGS sequence"/>
</dbReference>
<comment type="caution">
    <text evidence="2">The sequence shown here is derived from an EMBL/GenBank/DDBJ whole genome shotgun (WGS) entry which is preliminary data.</text>
</comment>
<evidence type="ECO:0000313" key="2">
    <source>
        <dbReference type="EMBL" id="OMP13712.1"/>
    </source>
</evidence>
<accession>A0A1R3L2Z1</accession>
<feature type="region of interest" description="Disordered" evidence="1">
    <location>
        <begin position="170"/>
        <end position="217"/>
    </location>
</feature>
<protein>
    <submittedName>
        <fullName evidence="2">Cysteine repeat modular protein</fullName>
    </submittedName>
</protein>
<feature type="non-terminal residue" evidence="2">
    <location>
        <position position="217"/>
    </location>
</feature>
<proteinExistence type="predicted"/>
<name>A0A1R3L2Z1_9ROSI</name>
<feature type="compositionally biased region" description="Basic residues" evidence="1">
    <location>
        <begin position="203"/>
        <end position="217"/>
    </location>
</feature>
<gene>
    <name evidence="2" type="ORF">COLO4_01097</name>
</gene>
<evidence type="ECO:0000256" key="1">
    <source>
        <dbReference type="SAM" id="MobiDB-lite"/>
    </source>
</evidence>
<reference evidence="3" key="1">
    <citation type="submission" date="2013-09" db="EMBL/GenBank/DDBJ databases">
        <title>Corchorus olitorius genome sequencing.</title>
        <authorList>
            <person name="Alam M."/>
            <person name="Haque M.S."/>
            <person name="Islam M.S."/>
            <person name="Emdad E.M."/>
            <person name="Islam M.M."/>
            <person name="Ahmed B."/>
            <person name="Halim A."/>
            <person name="Hossen Q.M.M."/>
            <person name="Hossain M.Z."/>
            <person name="Ahmed R."/>
            <person name="Khan M.M."/>
            <person name="Islam R."/>
            <person name="Rashid M.M."/>
            <person name="Khan S.A."/>
            <person name="Rahman M.S."/>
            <person name="Alam M."/>
            <person name="Yahiya A.S."/>
            <person name="Khan M.S."/>
            <person name="Azam M.S."/>
            <person name="Haque T."/>
            <person name="Lashkar M.Z.H."/>
            <person name="Akhand A.I."/>
            <person name="Morshed G."/>
            <person name="Roy S."/>
            <person name="Uddin K.S."/>
            <person name="Rabeya T."/>
            <person name="Hossain A.S."/>
            <person name="Chowdhury A."/>
            <person name="Snigdha A.R."/>
            <person name="Mortoza M.S."/>
            <person name="Matin S.A."/>
            <person name="Hoque S.M.E."/>
            <person name="Islam M.K."/>
            <person name="Roy D.K."/>
            <person name="Haider R."/>
            <person name="Moosa M.M."/>
            <person name="Elias S.M."/>
            <person name="Hasan A.M."/>
            <person name="Jahan S."/>
            <person name="Shafiuddin M."/>
            <person name="Mahmood N."/>
            <person name="Shommy N.S."/>
        </authorList>
    </citation>
    <scope>NUCLEOTIDE SEQUENCE [LARGE SCALE GENOMIC DNA]</scope>
    <source>
        <strain evidence="3">cv. O-4</strain>
    </source>
</reference>
<evidence type="ECO:0000313" key="3">
    <source>
        <dbReference type="Proteomes" id="UP000187203"/>
    </source>
</evidence>
<feature type="compositionally biased region" description="Low complexity" evidence="1">
    <location>
        <begin position="170"/>
        <end position="199"/>
    </location>
</feature>